<gene>
    <name evidence="1" type="ORF">E5S67_05939</name>
</gene>
<sequence length="119" mass="13291">MKVFFTGPENLKIIPPQVSLRICKVVGLNAEILVGNFSDFDEIALGILFILEYPRVTVYQSGNKDNLGYPIVDVGEYPASDIAMSEEANFMLAVCDGKSPRVTTNLQRMPKNRIRLIQI</sequence>
<dbReference type="RefSeq" id="WP_172192699.1">
    <property type="nucleotide sequence ID" value="NZ_CAWPPK010000095.1"/>
</dbReference>
<dbReference type="EMBL" id="SRRZ01000184">
    <property type="protein sequence ID" value="NQE38155.1"/>
    <property type="molecule type" value="Genomic_DNA"/>
</dbReference>
<evidence type="ECO:0000313" key="2">
    <source>
        <dbReference type="Proteomes" id="UP000702425"/>
    </source>
</evidence>
<organism evidence="1 2">
    <name type="scientific">Microcoleus asticus IPMA8</name>
    <dbReference type="NCBI Taxonomy" id="2563858"/>
    <lineage>
        <taxon>Bacteria</taxon>
        <taxon>Bacillati</taxon>
        <taxon>Cyanobacteriota</taxon>
        <taxon>Cyanophyceae</taxon>
        <taxon>Oscillatoriophycideae</taxon>
        <taxon>Oscillatoriales</taxon>
        <taxon>Microcoleaceae</taxon>
        <taxon>Microcoleus</taxon>
        <taxon>Microcoleus asticus</taxon>
    </lineage>
</organism>
<keyword evidence="2" id="KW-1185">Reference proteome</keyword>
<comment type="caution">
    <text evidence="1">The sequence shown here is derived from an EMBL/GenBank/DDBJ whole genome shotgun (WGS) entry which is preliminary data.</text>
</comment>
<reference evidence="1 2" key="1">
    <citation type="journal article" date="2020" name="Sci. Rep.">
        <title>A novel cyanobacterial geosmin producer, revising GeoA distribution and dispersion patterns in Bacteria.</title>
        <authorList>
            <person name="Churro C."/>
            <person name="Semedo-Aguiar A.P."/>
            <person name="Silva A.D."/>
            <person name="Pereira-Leal J.B."/>
            <person name="Leite R.B."/>
        </authorList>
    </citation>
    <scope>NUCLEOTIDE SEQUENCE [LARGE SCALE GENOMIC DNA]</scope>
    <source>
        <strain evidence="1 2">IPMA8</strain>
    </source>
</reference>
<protein>
    <submittedName>
        <fullName evidence="1">Uncharacterized protein</fullName>
    </submittedName>
</protein>
<dbReference type="Proteomes" id="UP000702425">
    <property type="component" value="Unassembled WGS sequence"/>
</dbReference>
<proteinExistence type="predicted"/>
<evidence type="ECO:0000313" key="1">
    <source>
        <dbReference type="EMBL" id="NQE38155.1"/>
    </source>
</evidence>
<name>A0ABX2D664_9CYAN</name>
<accession>A0ABX2D664</accession>